<dbReference type="AlphaFoldDB" id="A0A3M7PVL1"/>
<proteinExistence type="predicted"/>
<feature type="region of interest" description="Disordered" evidence="1">
    <location>
        <begin position="1"/>
        <end position="23"/>
    </location>
</feature>
<reference evidence="2 3" key="1">
    <citation type="journal article" date="2018" name="Sci. Rep.">
        <title>Genomic signatures of local adaptation to the degree of environmental predictability in rotifers.</title>
        <authorList>
            <person name="Franch-Gras L."/>
            <person name="Hahn C."/>
            <person name="Garcia-Roger E.M."/>
            <person name="Carmona M.J."/>
            <person name="Serra M."/>
            <person name="Gomez A."/>
        </authorList>
    </citation>
    <scope>NUCLEOTIDE SEQUENCE [LARGE SCALE GENOMIC DNA]</scope>
    <source>
        <strain evidence="2">HYR1</strain>
    </source>
</reference>
<sequence length="89" mass="9878">MSSSSELSTKSSSLSSLSGSGSFSSEFCCFRLFLKLNNGITFLIEKTHNIKGNSKIYNPQIDIIAIDLSQGFKILNTEKEIYAKIETKF</sequence>
<protein>
    <submittedName>
        <fullName evidence="2">Uncharacterized protein</fullName>
    </submittedName>
</protein>
<evidence type="ECO:0000256" key="1">
    <source>
        <dbReference type="SAM" id="MobiDB-lite"/>
    </source>
</evidence>
<comment type="caution">
    <text evidence="2">The sequence shown here is derived from an EMBL/GenBank/DDBJ whole genome shotgun (WGS) entry which is preliminary data.</text>
</comment>
<keyword evidence="3" id="KW-1185">Reference proteome</keyword>
<name>A0A3M7PVL1_BRAPC</name>
<accession>A0A3M7PVL1</accession>
<dbReference type="EMBL" id="REGN01008627">
    <property type="protein sequence ID" value="RNA03110.1"/>
    <property type="molecule type" value="Genomic_DNA"/>
</dbReference>
<gene>
    <name evidence="2" type="ORF">BpHYR1_015185</name>
</gene>
<dbReference type="Proteomes" id="UP000276133">
    <property type="component" value="Unassembled WGS sequence"/>
</dbReference>
<organism evidence="2 3">
    <name type="scientific">Brachionus plicatilis</name>
    <name type="common">Marine rotifer</name>
    <name type="synonym">Brachionus muelleri</name>
    <dbReference type="NCBI Taxonomy" id="10195"/>
    <lineage>
        <taxon>Eukaryota</taxon>
        <taxon>Metazoa</taxon>
        <taxon>Spiralia</taxon>
        <taxon>Gnathifera</taxon>
        <taxon>Rotifera</taxon>
        <taxon>Eurotatoria</taxon>
        <taxon>Monogononta</taxon>
        <taxon>Pseudotrocha</taxon>
        <taxon>Ploima</taxon>
        <taxon>Brachionidae</taxon>
        <taxon>Brachionus</taxon>
    </lineage>
</organism>
<evidence type="ECO:0000313" key="2">
    <source>
        <dbReference type="EMBL" id="RNA03110.1"/>
    </source>
</evidence>
<evidence type="ECO:0000313" key="3">
    <source>
        <dbReference type="Proteomes" id="UP000276133"/>
    </source>
</evidence>